<keyword evidence="2" id="KW-1185">Reference proteome</keyword>
<reference evidence="1 2" key="1">
    <citation type="journal article" date="2024" name="J Genomics">
        <title>Draft genome sequencing and assembly of Favolaschia claudopus CIRM-BRFM 2984 isolated from oak limbs.</title>
        <authorList>
            <person name="Navarro D."/>
            <person name="Drula E."/>
            <person name="Chaduli D."/>
            <person name="Cazenave R."/>
            <person name="Ahrendt S."/>
            <person name="Wang J."/>
            <person name="Lipzen A."/>
            <person name="Daum C."/>
            <person name="Barry K."/>
            <person name="Grigoriev I.V."/>
            <person name="Favel A."/>
            <person name="Rosso M.N."/>
            <person name="Martin F."/>
        </authorList>
    </citation>
    <scope>NUCLEOTIDE SEQUENCE [LARGE SCALE GENOMIC DNA]</scope>
    <source>
        <strain evidence="1 2">CIRM-BRFM 2984</strain>
    </source>
</reference>
<proteinExistence type="predicted"/>
<dbReference type="AlphaFoldDB" id="A0AAW0BMD3"/>
<gene>
    <name evidence="1" type="ORF">R3P38DRAFT_2623574</name>
</gene>
<evidence type="ECO:0008006" key="3">
    <source>
        <dbReference type="Google" id="ProtNLM"/>
    </source>
</evidence>
<protein>
    <recommendedName>
        <fullName evidence="3">BTB domain-containing protein</fullName>
    </recommendedName>
</protein>
<comment type="caution">
    <text evidence="1">The sequence shown here is derived from an EMBL/GenBank/DDBJ whole genome shotgun (WGS) entry which is preliminary data.</text>
</comment>
<evidence type="ECO:0000313" key="1">
    <source>
        <dbReference type="EMBL" id="KAK7027751.1"/>
    </source>
</evidence>
<evidence type="ECO:0000313" key="2">
    <source>
        <dbReference type="Proteomes" id="UP001362999"/>
    </source>
</evidence>
<organism evidence="1 2">
    <name type="scientific">Favolaschia claudopus</name>
    <dbReference type="NCBI Taxonomy" id="2862362"/>
    <lineage>
        <taxon>Eukaryota</taxon>
        <taxon>Fungi</taxon>
        <taxon>Dikarya</taxon>
        <taxon>Basidiomycota</taxon>
        <taxon>Agaricomycotina</taxon>
        <taxon>Agaricomycetes</taxon>
        <taxon>Agaricomycetidae</taxon>
        <taxon>Agaricales</taxon>
        <taxon>Marasmiineae</taxon>
        <taxon>Mycenaceae</taxon>
        <taxon>Favolaschia</taxon>
    </lineage>
</organism>
<dbReference type="Proteomes" id="UP001362999">
    <property type="component" value="Unassembled WGS sequence"/>
</dbReference>
<name>A0AAW0BMD3_9AGAR</name>
<dbReference type="Gene3D" id="3.30.710.10">
    <property type="entry name" value="Potassium Channel Kv1.1, Chain A"/>
    <property type="match status" value="1"/>
</dbReference>
<dbReference type="SUPFAM" id="SSF54695">
    <property type="entry name" value="POZ domain"/>
    <property type="match status" value="1"/>
</dbReference>
<dbReference type="EMBL" id="JAWWNJ010000029">
    <property type="protein sequence ID" value="KAK7027751.1"/>
    <property type="molecule type" value="Genomic_DNA"/>
</dbReference>
<sequence>MDTDTFTVTSPDSAGLKRAEDLWFADCGLIIRAENTLFRVSRDFLAIQSPVFADMLSLPPPLPSHLLDGCPFVRLPDPADHIARFLKAMIYPNFFERYPAPTSFETLDAVLRMSHKYDVEWLRKRAVVHLSTAFPTTLSDYETVTTSSWVESLAENGGAAYLHLLTLARDLLIHWILPMVLACPTHFDAFLGPKRGVKYQNFRKSHCPKALLPKIRLVRGVTPQMALLIERNTTVLCLQPNQGIPVDSCLSPAGCASAQMRCLEDAQSVFIASARRRNPERMPLTVWQMEDWEGYQSCNLCLDHMKNVHQAARQSFWDGLPKMFGLVAWSELETMKAEALKD</sequence>
<dbReference type="InterPro" id="IPR011333">
    <property type="entry name" value="SKP1/BTB/POZ_sf"/>
</dbReference>
<accession>A0AAW0BMD3</accession>